<dbReference type="Proteomes" id="UP001381693">
    <property type="component" value="Unassembled WGS sequence"/>
</dbReference>
<comment type="caution">
    <text evidence="1">The sequence shown here is derived from an EMBL/GenBank/DDBJ whole genome shotgun (WGS) entry which is preliminary data.</text>
</comment>
<reference evidence="1 2" key="1">
    <citation type="submission" date="2023-11" db="EMBL/GenBank/DDBJ databases">
        <title>Halocaridina rubra genome assembly.</title>
        <authorList>
            <person name="Smith C."/>
        </authorList>
    </citation>
    <scope>NUCLEOTIDE SEQUENCE [LARGE SCALE GENOMIC DNA]</scope>
    <source>
        <strain evidence="1">EP-1</strain>
        <tissue evidence="1">Whole</tissue>
    </source>
</reference>
<evidence type="ECO:0000313" key="1">
    <source>
        <dbReference type="EMBL" id="KAK7070687.1"/>
    </source>
</evidence>
<dbReference type="EMBL" id="JAXCGZ010015261">
    <property type="protein sequence ID" value="KAK7070687.1"/>
    <property type="molecule type" value="Genomic_DNA"/>
</dbReference>
<evidence type="ECO:0000313" key="2">
    <source>
        <dbReference type="Proteomes" id="UP001381693"/>
    </source>
</evidence>
<dbReference type="AlphaFoldDB" id="A0AAN9A5Q1"/>
<name>A0AAN9A5Q1_HALRR</name>
<accession>A0AAN9A5Q1</accession>
<gene>
    <name evidence="1" type="ORF">SK128_012495</name>
</gene>
<proteinExistence type="predicted"/>
<protein>
    <submittedName>
        <fullName evidence="1">Uncharacterized protein</fullName>
    </submittedName>
</protein>
<sequence length="72" mass="8103">MRSSVTSSLPPTPCNANCLAEIPPHISPLRHRFYGSPFFIKLSFHNCSNWTWSFNSSCAPRSPFDSNEGRES</sequence>
<organism evidence="1 2">
    <name type="scientific">Halocaridina rubra</name>
    <name type="common">Hawaiian red shrimp</name>
    <dbReference type="NCBI Taxonomy" id="373956"/>
    <lineage>
        <taxon>Eukaryota</taxon>
        <taxon>Metazoa</taxon>
        <taxon>Ecdysozoa</taxon>
        <taxon>Arthropoda</taxon>
        <taxon>Crustacea</taxon>
        <taxon>Multicrustacea</taxon>
        <taxon>Malacostraca</taxon>
        <taxon>Eumalacostraca</taxon>
        <taxon>Eucarida</taxon>
        <taxon>Decapoda</taxon>
        <taxon>Pleocyemata</taxon>
        <taxon>Caridea</taxon>
        <taxon>Atyoidea</taxon>
        <taxon>Atyidae</taxon>
        <taxon>Halocaridina</taxon>
    </lineage>
</organism>
<keyword evidence="2" id="KW-1185">Reference proteome</keyword>